<dbReference type="Pfam" id="PF00198">
    <property type="entry name" value="2-oxoacid_dh"/>
    <property type="match status" value="1"/>
</dbReference>
<dbReference type="InterPro" id="IPR023213">
    <property type="entry name" value="CAT-like_dom_sf"/>
</dbReference>
<dbReference type="InterPro" id="IPR011053">
    <property type="entry name" value="Single_hybrid_motif"/>
</dbReference>
<comment type="similarity">
    <text evidence="2 6">Belongs to the 2-oxoacid dehydrogenase family.</text>
</comment>
<dbReference type="PANTHER" id="PTHR43178:SF5">
    <property type="entry name" value="LIPOAMIDE ACYLTRANSFERASE COMPONENT OF BRANCHED-CHAIN ALPHA-KETO ACID DEHYDROGENASE COMPLEX, MITOCHONDRIAL"/>
    <property type="match status" value="1"/>
</dbReference>
<dbReference type="InterPro" id="IPR000089">
    <property type="entry name" value="Biotin_lipoyl"/>
</dbReference>
<sequence length="562" mass="57681">MPDDLLKPAAQTPHDFLLPDLGEGLTEAEIVSWLVKPGDVIAIDQIVVEVESAKSVVELPSPFGGRVVTLHAAAGEVVHKGSPLITVVPVGAELPTDDLTGRPADVAGSADASGLADVAADGPADAARATDAAESAYAAPLAVDRPLDSGMAAGSGAVLVGYGTSESTVRLKRPAGGRFGARVVTPVASAAMPAAMPAGVPASMLAGVPASMPAGAPAGLPAVSQSLLASATMLLDPSRRSPVVSPLVRKRAKSHGFDASQLIGSGPDSLVLRDDVEAAIAALAAQDAAISSTSGAEATGADASVAGAAETVAEDALSSAALVVPDAVPHLGTDDLRIPITGLRKLVAERLSRSRREIPEATIWLDVDATELFTAKERLQKSTGERFSLTALIARFVVAGLRQYPVLNSSLSADGQAIIQHGRINLGMAAQTPRGLMVPVVHNAQDMTTSQLRDAIVTLVTTSEKGDFPPGSLSGGTFTLNNYGGFGVDGSTPIINFPEVAMLGIGRVLERPWVVEGQLAVRRVMQLSFVFDHRVCDGDVASGFLTYVARCIEEPLLLLGNV</sequence>
<evidence type="ECO:0000259" key="7">
    <source>
        <dbReference type="PROSITE" id="PS50968"/>
    </source>
</evidence>
<dbReference type="InterPro" id="IPR001078">
    <property type="entry name" value="2-oxoacid_DH_actylTfrase"/>
</dbReference>
<dbReference type="Proteomes" id="UP001501803">
    <property type="component" value="Unassembled WGS sequence"/>
</dbReference>
<dbReference type="CDD" id="cd06849">
    <property type="entry name" value="lipoyl_domain"/>
    <property type="match status" value="1"/>
</dbReference>
<dbReference type="EMBL" id="BAABCN010000016">
    <property type="protein sequence ID" value="GAA3892199.1"/>
    <property type="molecule type" value="Genomic_DNA"/>
</dbReference>
<protein>
    <recommendedName>
        <fullName evidence="6">Dihydrolipoamide acetyltransferase component of pyruvate dehydrogenase complex</fullName>
        <ecNumber evidence="6">2.3.1.-</ecNumber>
    </recommendedName>
</protein>
<dbReference type="Gene3D" id="4.10.320.10">
    <property type="entry name" value="E3-binding domain"/>
    <property type="match status" value="1"/>
</dbReference>
<dbReference type="SUPFAM" id="SSF52777">
    <property type="entry name" value="CoA-dependent acyltransferases"/>
    <property type="match status" value="1"/>
</dbReference>
<dbReference type="PROSITE" id="PS00189">
    <property type="entry name" value="LIPOYL"/>
    <property type="match status" value="1"/>
</dbReference>
<dbReference type="SUPFAM" id="SSF47005">
    <property type="entry name" value="Peripheral subunit-binding domain of 2-oxo acid dehydrogenase complex"/>
    <property type="match status" value="1"/>
</dbReference>
<dbReference type="PANTHER" id="PTHR43178">
    <property type="entry name" value="DIHYDROLIPOAMIDE ACETYLTRANSFERASE COMPONENT OF PYRUVATE DEHYDROGENASE COMPLEX"/>
    <property type="match status" value="1"/>
</dbReference>
<dbReference type="EC" id="2.3.1.-" evidence="6"/>
<organism evidence="9 10">
    <name type="scientific">Leifsonia kafniensis</name>
    <dbReference type="NCBI Taxonomy" id="475957"/>
    <lineage>
        <taxon>Bacteria</taxon>
        <taxon>Bacillati</taxon>
        <taxon>Actinomycetota</taxon>
        <taxon>Actinomycetes</taxon>
        <taxon>Micrococcales</taxon>
        <taxon>Microbacteriaceae</taxon>
        <taxon>Leifsonia</taxon>
    </lineage>
</organism>
<evidence type="ECO:0000256" key="4">
    <source>
        <dbReference type="ARBA" id="ARBA00022823"/>
    </source>
</evidence>
<dbReference type="Pfam" id="PF00364">
    <property type="entry name" value="Biotin_lipoyl"/>
    <property type="match status" value="1"/>
</dbReference>
<dbReference type="Gene3D" id="2.40.50.100">
    <property type="match status" value="1"/>
</dbReference>
<evidence type="ECO:0000313" key="10">
    <source>
        <dbReference type="Proteomes" id="UP001501803"/>
    </source>
</evidence>
<accession>A0ABP7L144</accession>
<dbReference type="PROSITE" id="PS51826">
    <property type="entry name" value="PSBD"/>
    <property type="match status" value="1"/>
</dbReference>
<dbReference type="InterPro" id="IPR036625">
    <property type="entry name" value="E3-bd_dom_sf"/>
</dbReference>
<dbReference type="RefSeq" id="WP_345069387.1">
    <property type="nucleotide sequence ID" value="NZ_BAABCN010000016.1"/>
</dbReference>
<evidence type="ECO:0000256" key="6">
    <source>
        <dbReference type="RuleBase" id="RU003423"/>
    </source>
</evidence>
<evidence type="ECO:0000256" key="3">
    <source>
        <dbReference type="ARBA" id="ARBA00022679"/>
    </source>
</evidence>
<dbReference type="PROSITE" id="PS50968">
    <property type="entry name" value="BIOTINYL_LIPOYL"/>
    <property type="match status" value="1"/>
</dbReference>
<evidence type="ECO:0000256" key="5">
    <source>
        <dbReference type="ARBA" id="ARBA00023315"/>
    </source>
</evidence>
<gene>
    <name evidence="9" type="ORF">GCM10022381_37400</name>
</gene>
<reference evidence="10" key="1">
    <citation type="journal article" date="2019" name="Int. J. Syst. Evol. Microbiol.">
        <title>The Global Catalogue of Microorganisms (GCM) 10K type strain sequencing project: providing services to taxonomists for standard genome sequencing and annotation.</title>
        <authorList>
            <consortium name="The Broad Institute Genomics Platform"/>
            <consortium name="The Broad Institute Genome Sequencing Center for Infectious Disease"/>
            <person name="Wu L."/>
            <person name="Ma J."/>
        </authorList>
    </citation>
    <scope>NUCLEOTIDE SEQUENCE [LARGE SCALE GENOMIC DNA]</scope>
    <source>
        <strain evidence="10">JCM 17021</strain>
    </source>
</reference>
<keyword evidence="3 6" id="KW-0808">Transferase</keyword>
<dbReference type="InterPro" id="IPR050743">
    <property type="entry name" value="2-oxoacid_DH_E2_comp"/>
</dbReference>
<comment type="caution">
    <text evidence="9">The sequence shown here is derived from an EMBL/GenBank/DDBJ whole genome shotgun (WGS) entry which is preliminary data.</text>
</comment>
<evidence type="ECO:0000259" key="8">
    <source>
        <dbReference type="PROSITE" id="PS51826"/>
    </source>
</evidence>
<evidence type="ECO:0000313" key="9">
    <source>
        <dbReference type="EMBL" id="GAA3892199.1"/>
    </source>
</evidence>
<proteinExistence type="inferred from homology"/>
<evidence type="ECO:0000256" key="2">
    <source>
        <dbReference type="ARBA" id="ARBA00007317"/>
    </source>
</evidence>
<dbReference type="InterPro" id="IPR004167">
    <property type="entry name" value="PSBD"/>
</dbReference>
<keyword evidence="5 6" id="KW-0012">Acyltransferase</keyword>
<name>A0ABP7L144_9MICO</name>
<feature type="domain" description="Lipoyl-binding" evidence="7">
    <location>
        <begin position="13"/>
        <end position="88"/>
    </location>
</feature>
<dbReference type="Gene3D" id="3.30.559.10">
    <property type="entry name" value="Chloramphenicol acetyltransferase-like domain"/>
    <property type="match status" value="1"/>
</dbReference>
<dbReference type="Pfam" id="PF02817">
    <property type="entry name" value="E3_binding"/>
    <property type="match status" value="1"/>
</dbReference>
<dbReference type="SUPFAM" id="SSF51230">
    <property type="entry name" value="Single hybrid motif"/>
    <property type="match status" value="1"/>
</dbReference>
<dbReference type="InterPro" id="IPR003016">
    <property type="entry name" value="2-oxoA_DH_lipoyl-BS"/>
</dbReference>
<keyword evidence="4 6" id="KW-0450">Lipoyl</keyword>
<keyword evidence="10" id="KW-1185">Reference proteome</keyword>
<evidence type="ECO:0000256" key="1">
    <source>
        <dbReference type="ARBA" id="ARBA00001938"/>
    </source>
</evidence>
<comment type="cofactor">
    <cofactor evidence="1 6">
        <name>(R)-lipoate</name>
        <dbReference type="ChEBI" id="CHEBI:83088"/>
    </cofactor>
</comment>
<feature type="domain" description="Peripheral subunit-binding (PSBD)" evidence="8">
    <location>
        <begin position="243"/>
        <end position="280"/>
    </location>
</feature>